<dbReference type="PROSITE" id="PS51157">
    <property type="entry name" value="ZF_UBR"/>
    <property type="match status" value="1"/>
</dbReference>
<dbReference type="InterPro" id="IPR036390">
    <property type="entry name" value="WH_DNA-bd_sf"/>
</dbReference>
<dbReference type="Gene3D" id="1.10.10.2670">
    <property type="entry name" value="E3 ubiquitin-protein ligase"/>
    <property type="match status" value="1"/>
</dbReference>
<evidence type="ECO:0000256" key="5">
    <source>
        <dbReference type="ARBA" id="ARBA00022771"/>
    </source>
</evidence>
<dbReference type="Gene3D" id="3.30.1390.10">
    <property type="match status" value="1"/>
</dbReference>
<comment type="pathway">
    <text evidence="2 10">Protein modification; protein ubiquitination.</text>
</comment>
<keyword evidence="6 10" id="KW-0833">Ubl conjugation pathway</keyword>
<dbReference type="SUPFAM" id="SSF54736">
    <property type="entry name" value="ClpS-like"/>
    <property type="match status" value="1"/>
</dbReference>
<organism evidence="13 14">
    <name type="scientific">Porites evermanni</name>
    <dbReference type="NCBI Taxonomy" id="104178"/>
    <lineage>
        <taxon>Eukaryota</taxon>
        <taxon>Metazoa</taxon>
        <taxon>Cnidaria</taxon>
        <taxon>Anthozoa</taxon>
        <taxon>Hexacorallia</taxon>
        <taxon>Scleractinia</taxon>
        <taxon>Fungiina</taxon>
        <taxon>Poritidae</taxon>
        <taxon>Porites</taxon>
    </lineage>
</organism>
<feature type="zinc finger region" description="UBR-type" evidence="9">
    <location>
        <begin position="94"/>
        <end position="165"/>
    </location>
</feature>
<evidence type="ECO:0000313" key="13">
    <source>
        <dbReference type="EMBL" id="CAH3021406.1"/>
    </source>
</evidence>
<dbReference type="PANTHER" id="PTHR21497:SF24">
    <property type="entry name" value="E3 UBIQUITIN-PROTEIN LIGASE UBR1"/>
    <property type="match status" value="1"/>
</dbReference>
<comment type="similarity">
    <text evidence="8 10">Belongs to the E3 ubiquitin-protein ligase UBR1-like family.</text>
</comment>
<dbReference type="Pfam" id="PF18995">
    <property type="entry name" value="PRT6_C"/>
    <property type="match status" value="1"/>
</dbReference>
<dbReference type="Gene3D" id="2.10.110.30">
    <property type="match status" value="1"/>
</dbReference>
<dbReference type="InterPro" id="IPR003126">
    <property type="entry name" value="Znf_UBR"/>
</dbReference>
<dbReference type="InterPro" id="IPR039164">
    <property type="entry name" value="UBR1-like"/>
</dbReference>
<protein>
    <recommendedName>
        <fullName evidence="10">E3 ubiquitin-protein ligase</fullName>
        <ecNumber evidence="10">2.3.2.27</ecNumber>
    </recommendedName>
</protein>
<evidence type="ECO:0000256" key="10">
    <source>
        <dbReference type="RuleBase" id="RU366018"/>
    </source>
</evidence>
<feature type="compositionally biased region" description="Acidic residues" evidence="11">
    <location>
        <begin position="1468"/>
        <end position="1480"/>
    </location>
</feature>
<evidence type="ECO:0000259" key="12">
    <source>
        <dbReference type="PROSITE" id="PS51157"/>
    </source>
</evidence>
<comment type="caution">
    <text evidence="13">The sequence shown here is derived from an EMBL/GenBank/DDBJ whole genome shotgun (WGS) entry which is preliminary data.</text>
</comment>
<keyword evidence="7 10" id="KW-0862">Zinc</keyword>
<feature type="region of interest" description="Disordered" evidence="11">
    <location>
        <begin position="1465"/>
        <end position="1484"/>
    </location>
</feature>
<dbReference type="InterPro" id="IPR042065">
    <property type="entry name" value="E3_ELL-like"/>
</dbReference>
<dbReference type="SUPFAM" id="SSF46785">
    <property type="entry name" value="Winged helix' DNA-binding domain"/>
    <property type="match status" value="1"/>
</dbReference>
<evidence type="ECO:0000256" key="6">
    <source>
        <dbReference type="ARBA" id="ARBA00022786"/>
    </source>
</evidence>
<accession>A0ABN8M057</accession>
<evidence type="ECO:0000256" key="3">
    <source>
        <dbReference type="ARBA" id="ARBA00022679"/>
    </source>
</evidence>
<keyword evidence="5 10" id="KW-0863">Zinc-finger</keyword>
<gene>
    <name evidence="13" type="ORF">PEVE_00011277</name>
</gene>
<evidence type="ECO:0000256" key="1">
    <source>
        <dbReference type="ARBA" id="ARBA00000900"/>
    </source>
</evidence>
<dbReference type="Pfam" id="PF02207">
    <property type="entry name" value="zf-UBR"/>
    <property type="match status" value="1"/>
</dbReference>
<evidence type="ECO:0000256" key="11">
    <source>
        <dbReference type="SAM" id="MobiDB-lite"/>
    </source>
</evidence>
<dbReference type="SMART" id="SM00396">
    <property type="entry name" value="ZnF_UBR1"/>
    <property type="match status" value="1"/>
</dbReference>
<dbReference type="InterPro" id="IPR044046">
    <property type="entry name" value="E3_ligase_UBR-like_C"/>
</dbReference>
<comment type="catalytic activity">
    <reaction evidence="1 10">
        <text>S-ubiquitinyl-[E2 ubiquitin-conjugating enzyme]-L-cysteine + [acceptor protein]-L-lysine = [E2 ubiquitin-conjugating enzyme]-L-cysteine + N(6)-ubiquitinyl-[acceptor protein]-L-lysine.</text>
        <dbReference type="EC" id="2.3.2.27"/>
    </reaction>
</comment>
<evidence type="ECO:0000313" key="14">
    <source>
        <dbReference type="Proteomes" id="UP001159427"/>
    </source>
</evidence>
<evidence type="ECO:0000256" key="8">
    <source>
        <dbReference type="ARBA" id="ARBA00046341"/>
    </source>
</evidence>
<dbReference type="PANTHER" id="PTHR21497">
    <property type="entry name" value="UBIQUITIN LIGASE E3 ALPHA-RELATED"/>
    <property type="match status" value="1"/>
</dbReference>
<dbReference type="InterPro" id="IPR003769">
    <property type="entry name" value="ClpS_core"/>
</dbReference>
<proteinExistence type="inferred from homology"/>
<reference evidence="13 14" key="1">
    <citation type="submission" date="2022-05" db="EMBL/GenBank/DDBJ databases">
        <authorList>
            <consortium name="Genoscope - CEA"/>
            <person name="William W."/>
        </authorList>
    </citation>
    <scope>NUCLEOTIDE SEQUENCE [LARGE SCALE GENOMIC DNA]</scope>
</reference>
<dbReference type="Pfam" id="PF02617">
    <property type="entry name" value="ClpS"/>
    <property type="match status" value="1"/>
</dbReference>
<dbReference type="InterPro" id="IPR055194">
    <property type="entry name" value="UBR1-like_WH"/>
</dbReference>
<evidence type="ECO:0000256" key="9">
    <source>
        <dbReference type="PROSITE-ProRule" id="PRU00508"/>
    </source>
</evidence>
<dbReference type="Proteomes" id="UP001159427">
    <property type="component" value="Unassembled WGS sequence"/>
</dbReference>
<dbReference type="InterPro" id="IPR014719">
    <property type="entry name" value="Ribosomal_bL12_C/ClpS-like"/>
</dbReference>
<name>A0ABN8M057_9CNID</name>
<keyword evidence="4 10" id="KW-0479">Metal-binding</keyword>
<evidence type="ECO:0000256" key="4">
    <source>
        <dbReference type="ARBA" id="ARBA00022723"/>
    </source>
</evidence>
<evidence type="ECO:0000256" key="7">
    <source>
        <dbReference type="ARBA" id="ARBA00022833"/>
    </source>
</evidence>
<evidence type="ECO:0000256" key="2">
    <source>
        <dbReference type="ARBA" id="ARBA00004906"/>
    </source>
</evidence>
<comment type="function">
    <text evidence="10">Ubiquitin ligase protein which is a component of the N-end rule pathway. Recognizes and binds to proteins bearing specific N-terminal residues that are destabilizing according to the N-end rule, leading to their ubiquitination and subsequent degradation.</text>
</comment>
<sequence length="1779" mass="200887">MKGNPPSPDSDFSELGKTWLKRGKSAKDFRSIFMNHLSENVFKCFEMHSVPNSKALINEQKCQRMIFLPLEYYICGEDPIIGLQKLQSANSPSQLCGKVFKNGEPTYSCRECGYDNTCVLCIDCFQKSIHKNHHYKMNTSQGGGVCDCGDVEAWKDGHACEVHQQGQDEDMDEDPVSKLPSDLLVRGSAVCDVVLNYCIDLICWEKTDELPGYLNVSCNEDIFATMLFNDEVHTYEEVIRTLQQAIPECSSNQALAYANTVDREGRSIVRSGSYSQCEQSRKIIKSGTSGPSRKPLKCRVMHHKVIAHQIFAVQMLGWLNKIAVHSDGLRRILCNTVLESKDEDTDLLGRVLLADSTLWKVARAHSHKLFMNTMFMDPVGKKAFAIHFTKHYNHIQKDFVDDDHEHIVSVTSLSVQLFTVPTIARMLILDHDVLEVVLGSFMDHLRPAINERGTFEFQKHSFHKLKRAYYMMIDLKYILIHKPTEWTEELRGKFIKFLDKFFELLKCMQGMDMTTRKTGRHIETEPDWEAAFSLQFRVMPVYTLVFDWCASDLLVFRTAILEAIKTLLEAREKHPKEISMRHQEAFGRAFKLFQYDVSSAPVSVHLPVSRFLAGLLLSCDKYDLTFWGLFGFETEDDRLKLFLMEYPLRTLAMVAQVQAGMWRRNGYAVMNQVYHYFNVKCRSVMFDKDVIMLQVVASFLDSDYFLVALLDRFGLVNWSMPSFDDSRFDQEKLNQKLTIAESFFSLLIAIVGERYFPGVGRVSADEFMRREIIHKLCLKPMTHSELVKALPLDNELEDEEGVDGIIESVSTFKKPGVTGKGLYDLKPDCLKEYNPFFYHYTRIEQSKVKHLYLLLLGLGCSVSHFLGQSIFGPPPIPPEFCEPFSKVLKLMCCKTLVGLMNTLVSRVNKPHPKAVTDLLFQQVLHLVCLALHEEKRKNMTGNNSEFNFITMATSTEGQPQSLLKSLEDIHDIECPDMCKEHVSQLDWIIKTFHKELAARDIKPRGVGAARPSLARSVSQEEEKARRAKLAQERRAKVMAQMSALQKVFIKENAQLLASMEAEDFNTSEPHVENREPSLEEPVVLGVQRCRQDVRAPRYVTEPCILCQEQQEVNSDGRAVVMASFVQRSTVMSRSRGKMFETGDEVDPLHTPRDLYWGVHVNSCGHMMHSDCWQGFYKSVTVKERRALRMGQHFTVDITKGEYLCPLCGCISNTVLPVLPSLFNGQGEGCVEEITVAEFLSSMQDVVSSNFSLFSEEDEKKGKKAVPPVSERFQAIFQTLLKNGTKFSDGLKDMMKVFSQSCFTIGLGVDPNDDDKRVPVLVWEACSYTIQSGESALRSEGKTPFSGLTSRQFQCMASLTRQAAVISGIFANKAVQQHCLRLLSVITPDAVPGATGPSLLELDLFSMMVKLRLVLPSMLYQESVDGSSTPVLKSIVGLNSPVSIDQYVFQVSLLARVVQILLTSPTDLPSDETQNEPMDEDNPPHEDEAVNLAALWGKLRHWAGSQSSTPHPMPVALLNHVRAHLVPFLRCSALFFHFLTEIPVPTSLQGLIQPSRSEELENLCRYLSVPTNITSLLQWSQDSGSITSSTISTVVKRWCSHEHVRKTLATAGVESLGYSIKSNHLLKIPLDYSELINKASMFTCPNSDGDDSRAPALCLICGEMLCSQSYCCQTDLGGYKVGACAAHAQKCGAGVGVFLRVRECQILLMANKNKGCFYLPPYLDAYGETDQGLRRGNPLYLCPSRYQKLEKLWLTHSVAEEVAHCLESNRNLLSIDWTNL</sequence>
<dbReference type="EC" id="2.3.2.27" evidence="10"/>
<keyword evidence="3 10" id="KW-0808">Transferase</keyword>
<dbReference type="CDD" id="cd19672">
    <property type="entry name" value="UBR-box_UBR1_like"/>
    <property type="match status" value="1"/>
</dbReference>
<keyword evidence="14" id="KW-1185">Reference proteome</keyword>
<feature type="domain" description="UBR-type" evidence="12">
    <location>
        <begin position="94"/>
        <end position="165"/>
    </location>
</feature>
<dbReference type="EMBL" id="CALNXI010000181">
    <property type="protein sequence ID" value="CAH3021406.1"/>
    <property type="molecule type" value="Genomic_DNA"/>
</dbReference>
<dbReference type="Pfam" id="PF22960">
    <property type="entry name" value="WHD_UBR1"/>
    <property type="match status" value="1"/>
</dbReference>